<gene>
    <name evidence="2" type="ORF">UFOPK2243_00279</name>
</gene>
<accession>A0A6J6KFD5</accession>
<dbReference type="AlphaFoldDB" id="A0A6J6KFD5"/>
<protein>
    <submittedName>
        <fullName evidence="2">Unannotated protein</fullName>
    </submittedName>
</protein>
<reference evidence="2" key="1">
    <citation type="submission" date="2020-05" db="EMBL/GenBank/DDBJ databases">
        <authorList>
            <person name="Chiriac C."/>
            <person name="Salcher M."/>
            <person name="Ghai R."/>
            <person name="Kavagutti S V."/>
        </authorList>
    </citation>
    <scope>NUCLEOTIDE SEQUENCE</scope>
</reference>
<feature type="compositionally biased region" description="Low complexity" evidence="1">
    <location>
        <begin position="38"/>
        <end position="56"/>
    </location>
</feature>
<feature type="compositionally biased region" description="Low complexity" evidence="1">
    <location>
        <begin position="74"/>
        <end position="110"/>
    </location>
</feature>
<name>A0A6J6KFD5_9ZZZZ</name>
<evidence type="ECO:0000313" key="2">
    <source>
        <dbReference type="EMBL" id="CAB4647818.1"/>
    </source>
</evidence>
<proteinExistence type="predicted"/>
<sequence>MRSNHKKTLIVILVLVVLSILILSRCTPTQSETLSIESPVSSPISTPATSPTVAPTKEVSSPSAIAEETPRVASNTPSPTTKPSVKPSAIVTKTASPTPKKSVKPTSSPSEEVTEPDTTVRNDANGDGLPDYIKPTVTFTNITCEELEDKFVYKYDINFLGGDNYARDAEVRGGFRMELREGKFWFSISEADLRNPRYVGPIIYKINSVKDRSWTYYWRMNLSKKNWSYDDRGTQSPLFLSPLDTGIRESFPQPVIEISLCKK</sequence>
<evidence type="ECO:0000256" key="1">
    <source>
        <dbReference type="SAM" id="MobiDB-lite"/>
    </source>
</evidence>
<organism evidence="2">
    <name type="scientific">freshwater metagenome</name>
    <dbReference type="NCBI Taxonomy" id="449393"/>
    <lineage>
        <taxon>unclassified sequences</taxon>
        <taxon>metagenomes</taxon>
        <taxon>ecological metagenomes</taxon>
    </lineage>
</organism>
<dbReference type="EMBL" id="CAEZWL010000004">
    <property type="protein sequence ID" value="CAB4647818.1"/>
    <property type="molecule type" value="Genomic_DNA"/>
</dbReference>
<feature type="region of interest" description="Disordered" evidence="1">
    <location>
        <begin position="31"/>
        <end position="131"/>
    </location>
</feature>